<reference evidence="1 2" key="1">
    <citation type="submission" date="2024-04" db="EMBL/GenBank/DDBJ databases">
        <title>Genome sequencing and metabolic network reconstruction of aminoacids and betaine degradation by Anoxynatronum sibiricum.</title>
        <authorList>
            <person name="Detkova E.N."/>
            <person name="Boltjanskaja Y.V."/>
            <person name="Mardanov A.V."/>
            <person name="Kevbrin V."/>
        </authorList>
    </citation>
    <scope>NUCLEOTIDE SEQUENCE [LARGE SCALE GENOMIC DNA]</scope>
    <source>
        <strain evidence="1 2">Z-7981</strain>
    </source>
</reference>
<organism evidence="1 2">
    <name type="scientific">Anoxynatronum sibiricum</name>
    <dbReference type="NCBI Taxonomy" id="210623"/>
    <lineage>
        <taxon>Bacteria</taxon>
        <taxon>Bacillati</taxon>
        <taxon>Bacillota</taxon>
        <taxon>Clostridia</taxon>
        <taxon>Eubacteriales</taxon>
        <taxon>Clostridiaceae</taxon>
        <taxon>Anoxynatronum</taxon>
    </lineage>
</organism>
<evidence type="ECO:0000313" key="1">
    <source>
        <dbReference type="EMBL" id="MEN1760782.1"/>
    </source>
</evidence>
<gene>
    <name evidence="1" type="ORF">AAIG11_09870</name>
</gene>
<evidence type="ECO:0000313" key="2">
    <source>
        <dbReference type="Proteomes" id="UP001407405"/>
    </source>
</evidence>
<comment type="caution">
    <text evidence="1">The sequence shown here is derived from an EMBL/GenBank/DDBJ whole genome shotgun (WGS) entry which is preliminary data.</text>
</comment>
<dbReference type="RefSeq" id="WP_343186107.1">
    <property type="nucleotide sequence ID" value="NZ_JBCITM010000009.1"/>
</dbReference>
<protein>
    <recommendedName>
        <fullName evidence="3">Glycosyltransferase</fullName>
    </recommendedName>
</protein>
<sequence>MTDKLNILILHRMGDPRIWRSAVRDIEYSLPDYAPEHHYIVHNAALPLPEFVKEIDFHAIVLGPTFLCNRHHYALLDKTLKEYQFIKYSKAFKIAMPQDDYDGSAILEKWLIEWDVDLIYTVCPEHWDVLYPNLANKNKLRMGYTAYISGAMIERCTTPKPFELRKIDVSYRSKQSYLGSTRYIKGIIGNVFRSNIQKYDLVLDISTNPKDTIHGDQWLDFVEDSKFVLGSNSGSSLLDPKGVIRFKVNHYLSSHPGASFEDVKDHCFQREEGKWTFTAISPRNIEAALLETVQILTPGDYGGVMLPEEHYIPIEPNGSNMKDVEMMMMDKEKIKKIAKTCKETFLSIKELRYGFHADEIISEIYAGIKRKGLSETDTQLMNRYVKKYDQFKTKELALLWPTRRFQMNIERITKSLGKDTLSNMFRW</sequence>
<dbReference type="Proteomes" id="UP001407405">
    <property type="component" value="Unassembled WGS sequence"/>
</dbReference>
<proteinExistence type="predicted"/>
<accession>A0ABU9VUD6</accession>
<evidence type="ECO:0008006" key="3">
    <source>
        <dbReference type="Google" id="ProtNLM"/>
    </source>
</evidence>
<name>A0ABU9VUD6_9CLOT</name>
<keyword evidence="2" id="KW-1185">Reference proteome</keyword>
<dbReference type="EMBL" id="JBCITM010000009">
    <property type="protein sequence ID" value="MEN1760782.1"/>
    <property type="molecule type" value="Genomic_DNA"/>
</dbReference>